<sequence length="168" mass="18788">MAKIMTKFKLTLVFLLVATITFAQKSPRKQATGKIGQVSLTVDYGAPSVNGRTIWGELVPYNKVWRAGANENTTVRFSKEVTIKNTTVPAGKYGLFLIPSEEGEWIVIFSKKNDAWGSNGYNEENDLLRIKLRANTAAKSTEQMTFSIDKDNGILFNWDKVLLLIPVQ</sequence>
<dbReference type="EMBL" id="SNQI01000002">
    <property type="protein sequence ID" value="TEW75442.1"/>
    <property type="molecule type" value="Genomic_DNA"/>
</dbReference>
<dbReference type="InterPro" id="IPR021314">
    <property type="entry name" value="DUF2911"/>
</dbReference>
<comment type="caution">
    <text evidence="2">The sequence shown here is derived from an EMBL/GenBank/DDBJ whole genome shotgun (WGS) entry which is preliminary data.</text>
</comment>
<protein>
    <submittedName>
        <fullName evidence="2">DUF2911 domain-containing protein</fullName>
    </submittedName>
</protein>
<accession>A0A4Y8AVP5</accession>
<feature type="signal peptide" evidence="1">
    <location>
        <begin position="1"/>
        <end position="23"/>
    </location>
</feature>
<proteinExistence type="predicted"/>
<feature type="chain" id="PRO_5021285402" evidence="1">
    <location>
        <begin position="24"/>
        <end position="168"/>
    </location>
</feature>
<evidence type="ECO:0000313" key="3">
    <source>
        <dbReference type="Proteomes" id="UP000298517"/>
    </source>
</evidence>
<evidence type="ECO:0000256" key="1">
    <source>
        <dbReference type="SAM" id="SignalP"/>
    </source>
</evidence>
<reference evidence="2 3" key="1">
    <citation type="journal article" date="2011" name="J. Microbiol.">
        <title>Gramella jeungdoensis sp. nov., isolated from a solar saltern in Korea.</title>
        <authorList>
            <person name="Joung Y."/>
            <person name="Kim H."/>
            <person name="Jang T."/>
            <person name="Ahn T.S."/>
            <person name="Joh K."/>
        </authorList>
    </citation>
    <scope>NUCLEOTIDE SEQUENCE [LARGE SCALE GENOMIC DNA]</scope>
    <source>
        <strain evidence="2 3">KCTC 23123</strain>
    </source>
</reference>
<evidence type="ECO:0000313" key="2">
    <source>
        <dbReference type="EMBL" id="TEW75442.1"/>
    </source>
</evidence>
<gene>
    <name evidence="2" type="ORF">E2488_07985</name>
</gene>
<name>A0A4Y8AVP5_9FLAO</name>
<dbReference type="Pfam" id="PF11138">
    <property type="entry name" value="DUF2911"/>
    <property type="match status" value="1"/>
</dbReference>
<dbReference type="Proteomes" id="UP000298517">
    <property type="component" value="Unassembled WGS sequence"/>
</dbReference>
<dbReference type="AlphaFoldDB" id="A0A4Y8AVP5"/>
<organism evidence="2 3">
    <name type="scientific">Gramella jeungdoensis</name>
    <dbReference type="NCBI Taxonomy" id="708091"/>
    <lineage>
        <taxon>Bacteria</taxon>
        <taxon>Pseudomonadati</taxon>
        <taxon>Bacteroidota</taxon>
        <taxon>Flavobacteriia</taxon>
        <taxon>Flavobacteriales</taxon>
        <taxon>Flavobacteriaceae</taxon>
        <taxon>Christiangramia</taxon>
    </lineage>
</organism>
<keyword evidence="3" id="KW-1185">Reference proteome</keyword>
<keyword evidence="1" id="KW-0732">Signal</keyword>